<dbReference type="EMBL" id="CAJNNV010013240">
    <property type="protein sequence ID" value="CAE8601510.1"/>
    <property type="molecule type" value="Genomic_DNA"/>
</dbReference>
<keyword evidence="3" id="KW-1185">Reference proteome</keyword>
<dbReference type="AlphaFoldDB" id="A0A813EKT4"/>
<feature type="non-terminal residue" evidence="2">
    <location>
        <position position="1"/>
    </location>
</feature>
<dbReference type="Proteomes" id="UP000654075">
    <property type="component" value="Unassembled WGS sequence"/>
</dbReference>
<evidence type="ECO:0000256" key="1">
    <source>
        <dbReference type="SAM" id="Phobius"/>
    </source>
</evidence>
<comment type="caution">
    <text evidence="2">The sequence shown here is derived from an EMBL/GenBank/DDBJ whole genome shotgun (WGS) entry which is preliminary data.</text>
</comment>
<gene>
    <name evidence="2" type="ORF">PGLA1383_LOCUS19803</name>
</gene>
<proteinExistence type="predicted"/>
<evidence type="ECO:0000313" key="2">
    <source>
        <dbReference type="EMBL" id="CAE8601510.1"/>
    </source>
</evidence>
<name>A0A813EKT4_POLGL</name>
<keyword evidence="1" id="KW-0812">Transmembrane</keyword>
<accession>A0A813EKT4</accession>
<protein>
    <submittedName>
        <fullName evidence="2">Uncharacterized protein</fullName>
    </submittedName>
</protein>
<keyword evidence="1" id="KW-1133">Transmembrane helix</keyword>
<evidence type="ECO:0000313" key="3">
    <source>
        <dbReference type="Proteomes" id="UP000654075"/>
    </source>
</evidence>
<reference evidence="2" key="1">
    <citation type="submission" date="2021-02" db="EMBL/GenBank/DDBJ databases">
        <authorList>
            <person name="Dougan E. K."/>
            <person name="Rhodes N."/>
            <person name="Thang M."/>
            <person name="Chan C."/>
        </authorList>
    </citation>
    <scope>NUCLEOTIDE SEQUENCE</scope>
</reference>
<keyword evidence="1" id="KW-0472">Membrane</keyword>
<sequence>ALAEMLSKNTLLKEFGGRLLRVPNTYPLRSAAEIEEWYQKCHLLPVEVYEPPRAVVAAVEAGAEKAPEGVAPEAPAALENALLLELEEHIWERPNIPYIGETRDRYIVVVVFAIVFGVALGTSIFGHTHIAPLVVLTTT</sequence>
<feature type="non-terminal residue" evidence="2">
    <location>
        <position position="139"/>
    </location>
</feature>
<feature type="transmembrane region" description="Helical" evidence="1">
    <location>
        <begin position="106"/>
        <end position="126"/>
    </location>
</feature>
<organism evidence="2 3">
    <name type="scientific">Polarella glacialis</name>
    <name type="common">Dinoflagellate</name>
    <dbReference type="NCBI Taxonomy" id="89957"/>
    <lineage>
        <taxon>Eukaryota</taxon>
        <taxon>Sar</taxon>
        <taxon>Alveolata</taxon>
        <taxon>Dinophyceae</taxon>
        <taxon>Suessiales</taxon>
        <taxon>Suessiaceae</taxon>
        <taxon>Polarella</taxon>
    </lineage>
</organism>